<evidence type="ECO:0000313" key="3">
    <source>
        <dbReference type="EMBL" id="QDB79706.1"/>
    </source>
</evidence>
<protein>
    <submittedName>
        <fullName evidence="3">Uncharacterized protein</fullName>
    </submittedName>
</protein>
<feature type="region of interest" description="Disordered" evidence="1">
    <location>
        <begin position="1"/>
        <end position="37"/>
    </location>
</feature>
<keyword evidence="2" id="KW-1133">Transmembrane helix</keyword>
<sequence>MSAPEQGRADRGTPTGQGDAKSARPGGAAPAARRPESARNRNRLGWIAVTVAGLLTAWRIIYAITAPSVANVDVYESVDLLLTLVLAVGAIVLGIVALGQRVSPRWPAVAALAVGTYAFVLGVASWIGRLMY</sequence>
<feature type="transmembrane region" description="Helical" evidence="2">
    <location>
        <begin position="80"/>
        <end position="99"/>
    </location>
</feature>
<keyword evidence="2" id="KW-0472">Membrane</keyword>
<evidence type="ECO:0000313" key="4">
    <source>
        <dbReference type="Proteomes" id="UP000313948"/>
    </source>
</evidence>
<dbReference type="Proteomes" id="UP000313948">
    <property type="component" value="Chromosome"/>
</dbReference>
<gene>
    <name evidence="3" type="ORF">FE251_10210</name>
</gene>
<accession>A0ABX5VPW2</accession>
<proteinExistence type="predicted"/>
<evidence type="ECO:0000256" key="2">
    <source>
        <dbReference type="SAM" id="Phobius"/>
    </source>
</evidence>
<dbReference type="EMBL" id="CP040899">
    <property type="protein sequence ID" value="QDB79706.1"/>
    <property type="molecule type" value="Genomic_DNA"/>
</dbReference>
<dbReference type="RefSeq" id="WP_139948700.1">
    <property type="nucleotide sequence ID" value="NZ_CP040899.1"/>
</dbReference>
<feature type="transmembrane region" description="Helical" evidence="2">
    <location>
        <begin position="44"/>
        <end position="65"/>
    </location>
</feature>
<keyword evidence="4" id="KW-1185">Reference proteome</keyword>
<reference evidence="3 4" key="1">
    <citation type="submission" date="2019-05" db="EMBL/GenBank/DDBJ databases">
        <title>Georgenia *** sp. nov., and Georgenia *** sp. nov., isolated from the intestinal contents of plateau pika (Ochotona curzoniae) in the Qinghai-Tibet plateau of China.</title>
        <authorList>
            <person name="Tian Z."/>
        </authorList>
    </citation>
    <scope>NUCLEOTIDE SEQUENCE [LARGE SCALE GENOMIC DNA]</scope>
    <source>
        <strain evidence="3 4">Z294</strain>
    </source>
</reference>
<organism evidence="3 4">
    <name type="scientific">Georgenia wutianyii</name>
    <dbReference type="NCBI Taxonomy" id="2585135"/>
    <lineage>
        <taxon>Bacteria</taxon>
        <taxon>Bacillati</taxon>
        <taxon>Actinomycetota</taxon>
        <taxon>Actinomycetes</taxon>
        <taxon>Micrococcales</taxon>
        <taxon>Bogoriellaceae</taxon>
        <taxon>Georgenia</taxon>
    </lineage>
</organism>
<keyword evidence="2" id="KW-0812">Transmembrane</keyword>
<name>A0ABX5VPW2_9MICO</name>
<feature type="transmembrane region" description="Helical" evidence="2">
    <location>
        <begin position="106"/>
        <end position="127"/>
    </location>
</feature>
<evidence type="ECO:0000256" key="1">
    <source>
        <dbReference type="SAM" id="MobiDB-lite"/>
    </source>
</evidence>
<feature type="compositionally biased region" description="Low complexity" evidence="1">
    <location>
        <begin position="23"/>
        <end position="32"/>
    </location>
</feature>